<organism evidence="1 2">
    <name type="scientific">Candidatus Ryanbacteria bacterium RIFCSPLOWO2_02_FULL_45_11c</name>
    <dbReference type="NCBI Taxonomy" id="1802128"/>
    <lineage>
        <taxon>Bacteria</taxon>
        <taxon>Candidatus Ryaniibacteriota</taxon>
    </lineage>
</organism>
<dbReference type="Proteomes" id="UP000178186">
    <property type="component" value="Unassembled WGS sequence"/>
</dbReference>
<evidence type="ECO:0000313" key="2">
    <source>
        <dbReference type="Proteomes" id="UP000178186"/>
    </source>
</evidence>
<gene>
    <name evidence="1" type="ORF">A3H64_02975</name>
</gene>
<dbReference type="AlphaFoldDB" id="A0A1G2H2H5"/>
<protein>
    <submittedName>
        <fullName evidence="1">Uncharacterized protein</fullName>
    </submittedName>
</protein>
<dbReference type="STRING" id="1802128.A3H64_02975"/>
<reference evidence="1 2" key="1">
    <citation type="journal article" date="2016" name="Nat. Commun.">
        <title>Thousands of microbial genomes shed light on interconnected biogeochemical processes in an aquifer system.</title>
        <authorList>
            <person name="Anantharaman K."/>
            <person name="Brown C.T."/>
            <person name="Hug L.A."/>
            <person name="Sharon I."/>
            <person name="Castelle C.J."/>
            <person name="Probst A.J."/>
            <person name="Thomas B.C."/>
            <person name="Singh A."/>
            <person name="Wilkins M.J."/>
            <person name="Karaoz U."/>
            <person name="Brodie E.L."/>
            <person name="Williams K.H."/>
            <person name="Hubbard S.S."/>
            <person name="Banfield J.F."/>
        </authorList>
    </citation>
    <scope>NUCLEOTIDE SEQUENCE [LARGE SCALE GENOMIC DNA]</scope>
</reference>
<comment type="caution">
    <text evidence="1">The sequence shown here is derived from an EMBL/GenBank/DDBJ whole genome shotgun (WGS) entry which is preliminary data.</text>
</comment>
<dbReference type="EMBL" id="MHNY01000006">
    <property type="protein sequence ID" value="OGZ56677.1"/>
    <property type="molecule type" value="Genomic_DNA"/>
</dbReference>
<proteinExistence type="predicted"/>
<name>A0A1G2H2H5_9BACT</name>
<evidence type="ECO:0000313" key="1">
    <source>
        <dbReference type="EMBL" id="OGZ56677.1"/>
    </source>
</evidence>
<accession>A0A1G2H2H5</accession>
<sequence>MADYVTKKELEDVLDKKFSQYQTAIIGAIDFRFERLESQTREFDKKLSTLTVTLDIFLKHLTDWEDEFTILKAEVDQMKVIFKEKFGVEIAVQK</sequence>